<feature type="compositionally biased region" description="Basic and acidic residues" evidence="1">
    <location>
        <begin position="324"/>
        <end position="337"/>
    </location>
</feature>
<dbReference type="OrthoDB" id="1304206at2759"/>
<reference evidence="2 3" key="1">
    <citation type="submission" date="2018-04" db="EMBL/GenBank/DDBJ databases">
        <authorList>
            <person name="Vogel A."/>
        </authorList>
    </citation>
    <scope>NUCLEOTIDE SEQUENCE [LARGE SCALE GENOMIC DNA]</scope>
</reference>
<feature type="region of interest" description="Disordered" evidence="1">
    <location>
        <begin position="314"/>
        <end position="347"/>
    </location>
</feature>
<evidence type="ECO:0000313" key="3">
    <source>
        <dbReference type="Proteomes" id="UP000595140"/>
    </source>
</evidence>
<proteinExistence type="predicted"/>
<keyword evidence="3" id="KW-1185">Reference proteome</keyword>
<accession>A0A484M1S0</accession>
<dbReference type="AlphaFoldDB" id="A0A484M1S0"/>
<dbReference type="PANTHER" id="PTHR31286:SF180">
    <property type="entry name" value="OS10G0362600 PROTEIN"/>
    <property type="match status" value="1"/>
</dbReference>
<evidence type="ECO:0000256" key="1">
    <source>
        <dbReference type="SAM" id="MobiDB-lite"/>
    </source>
</evidence>
<organism evidence="2 3">
    <name type="scientific">Cuscuta campestris</name>
    <dbReference type="NCBI Taxonomy" id="132261"/>
    <lineage>
        <taxon>Eukaryota</taxon>
        <taxon>Viridiplantae</taxon>
        <taxon>Streptophyta</taxon>
        <taxon>Embryophyta</taxon>
        <taxon>Tracheophyta</taxon>
        <taxon>Spermatophyta</taxon>
        <taxon>Magnoliopsida</taxon>
        <taxon>eudicotyledons</taxon>
        <taxon>Gunneridae</taxon>
        <taxon>Pentapetalae</taxon>
        <taxon>asterids</taxon>
        <taxon>lamiids</taxon>
        <taxon>Solanales</taxon>
        <taxon>Convolvulaceae</taxon>
        <taxon>Cuscuteae</taxon>
        <taxon>Cuscuta</taxon>
        <taxon>Cuscuta subgen. Grammica</taxon>
        <taxon>Cuscuta sect. Cleistogrammica</taxon>
    </lineage>
</organism>
<dbReference type="Proteomes" id="UP000595140">
    <property type="component" value="Unassembled WGS sequence"/>
</dbReference>
<dbReference type="EMBL" id="OOIL02002391">
    <property type="protein sequence ID" value="VFQ82713.1"/>
    <property type="molecule type" value="Genomic_DNA"/>
</dbReference>
<sequence>MSFEKSLEGLPIHLFEPNALFSFAKLVGSPLQLDSATLNLARPSVARVCIEIDLTKPIPHAVWIHLGQSSFLQPIHYEDLLDYCTSCRVFGHKNCKSVKKFSRWIRREEKLIKKGSTAPAVNHTALDNRICKDSKEDSKEEDENVDDEIYRTLRAHETPLESSDGTQRPCPKQLTGCSNFPVFPKTIAANDDASLSSVIFGNITQNDMYFPDTIKATATGINSAPRESVLQKTPDNSSVKDVQTQSVIHSSPIAHETTIQVGSNGTREENYIGDDDTNSDPKNSTININSFDSLIEQSPSKVLNDIQINQDPYVEDAEQTSNAKELEPIQRKEDRTRSVSKPLTRNSNLKREEGVLSYVKDPSTGQLQAMVTTKGFHGPCMILGRPSEPREDGMISRIALPTKYPPDYKWATETAHNGIVVWI</sequence>
<dbReference type="InterPro" id="IPR040256">
    <property type="entry name" value="At4g02000-like"/>
</dbReference>
<gene>
    <name evidence="2" type="ORF">CCAM_LOCUS24489</name>
</gene>
<dbReference type="PANTHER" id="PTHR31286">
    <property type="entry name" value="GLYCINE-RICH CELL WALL STRUCTURAL PROTEIN 1.8-LIKE"/>
    <property type="match status" value="1"/>
</dbReference>
<evidence type="ECO:0000313" key="2">
    <source>
        <dbReference type="EMBL" id="VFQ82713.1"/>
    </source>
</evidence>
<name>A0A484M1S0_9ASTE</name>
<protein>
    <submittedName>
        <fullName evidence="2">Uncharacterized protein</fullName>
    </submittedName>
</protein>